<dbReference type="EMBL" id="LXJU01000028">
    <property type="protein sequence ID" value="OGE48517.1"/>
    <property type="molecule type" value="Genomic_DNA"/>
</dbReference>
<dbReference type="SUPFAM" id="SSF53474">
    <property type="entry name" value="alpha/beta-Hydrolases"/>
    <property type="match status" value="1"/>
</dbReference>
<name>A0A1F5L625_PENAI</name>
<dbReference type="OrthoDB" id="294702at2759"/>
<reference evidence="2 3" key="1">
    <citation type="journal article" date="2016" name="Sci. Rep.">
        <title>Penicillium arizonense, a new, genome sequenced fungal species, reveals a high chemical diversity in secreted metabolites.</title>
        <authorList>
            <person name="Grijseels S."/>
            <person name="Nielsen J.C."/>
            <person name="Randelovic M."/>
            <person name="Nielsen J."/>
            <person name="Nielsen K.F."/>
            <person name="Workman M."/>
            <person name="Frisvad J.C."/>
        </authorList>
    </citation>
    <scope>NUCLEOTIDE SEQUENCE [LARGE SCALE GENOMIC DNA]</scope>
    <source>
        <strain evidence="2 3">CBS 141311</strain>
    </source>
</reference>
<gene>
    <name evidence="2" type="ORF">PENARI_c028G10447</name>
</gene>
<evidence type="ECO:0000313" key="3">
    <source>
        <dbReference type="Proteomes" id="UP000177622"/>
    </source>
</evidence>
<dbReference type="InterPro" id="IPR029058">
    <property type="entry name" value="AB_hydrolase_fold"/>
</dbReference>
<dbReference type="Proteomes" id="UP000177622">
    <property type="component" value="Unassembled WGS sequence"/>
</dbReference>
<dbReference type="RefSeq" id="XP_022483972.1">
    <property type="nucleotide sequence ID" value="XM_022636239.1"/>
</dbReference>
<dbReference type="GeneID" id="34580973"/>
<dbReference type="PANTHER" id="PTHR43433">
    <property type="entry name" value="HYDROLASE, ALPHA/BETA FOLD FAMILY PROTEIN"/>
    <property type="match status" value="1"/>
</dbReference>
<dbReference type="GO" id="GO:0072330">
    <property type="term" value="P:monocarboxylic acid biosynthetic process"/>
    <property type="evidence" value="ECO:0007669"/>
    <property type="project" value="UniProtKB-ARBA"/>
</dbReference>
<dbReference type="GO" id="GO:0017000">
    <property type="term" value="P:antibiotic biosynthetic process"/>
    <property type="evidence" value="ECO:0007669"/>
    <property type="project" value="UniProtKB-ARBA"/>
</dbReference>
<dbReference type="InterPro" id="IPR000073">
    <property type="entry name" value="AB_hydrolase_1"/>
</dbReference>
<proteinExistence type="predicted"/>
<dbReference type="Gene3D" id="3.40.50.1820">
    <property type="entry name" value="alpha/beta hydrolase"/>
    <property type="match status" value="1"/>
</dbReference>
<dbReference type="AlphaFoldDB" id="A0A1F5L625"/>
<organism evidence="2 3">
    <name type="scientific">Penicillium arizonense</name>
    <dbReference type="NCBI Taxonomy" id="1835702"/>
    <lineage>
        <taxon>Eukaryota</taxon>
        <taxon>Fungi</taxon>
        <taxon>Dikarya</taxon>
        <taxon>Ascomycota</taxon>
        <taxon>Pezizomycotina</taxon>
        <taxon>Eurotiomycetes</taxon>
        <taxon>Eurotiomycetidae</taxon>
        <taxon>Eurotiales</taxon>
        <taxon>Aspergillaceae</taxon>
        <taxon>Penicillium</taxon>
    </lineage>
</organism>
<sequence length="379" mass="42356">MSSDPTSPVSLAHSYIANARFHRRFTLEATATHGPLNVTYAEFGRQPDESGTTPTILLIPGMFSSRYLGVQLHAIADKLGVRVLVVDRPGMGGSTDVPLVQRMSIWVELVPRLLTHLGIQHVALASHSAGTMYLLNTLYHCPDLLYPNNMAINMLAPWVDPAHSHNTSMQMLQYIPTKAFGIWHRIPRFFLLQAGPAFASSGAVVKKVTNAISSNDTSSQDNSHQEKQRRHIEEVYGVSRDMQAELDSLMHKYMFEENTVGANSEALQCLRKEPNNTWGKCEDYEVFVREIVDLERGRDREGTPLRIQAYFAESDVMIGKKGQAYFEECWRGTNGEYKDVVEFASTTVPDTDHDTLALSVDVWEGIFQGVLEVVGSHSN</sequence>
<comment type="caution">
    <text evidence="2">The sequence shown here is derived from an EMBL/GenBank/DDBJ whole genome shotgun (WGS) entry which is preliminary data.</text>
</comment>
<dbReference type="STRING" id="1835702.A0A1F5L625"/>
<dbReference type="InterPro" id="IPR050471">
    <property type="entry name" value="AB_hydrolase"/>
</dbReference>
<keyword evidence="3" id="KW-1185">Reference proteome</keyword>
<evidence type="ECO:0000313" key="2">
    <source>
        <dbReference type="EMBL" id="OGE48517.1"/>
    </source>
</evidence>
<evidence type="ECO:0000259" key="1">
    <source>
        <dbReference type="Pfam" id="PF12697"/>
    </source>
</evidence>
<dbReference type="PANTHER" id="PTHR43433:SF10">
    <property type="entry name" value="AB HYDROLASE-1 DOMAIN-CONTAINING PROTEIN"/>
    <property type="match status" value="1"/>
</dbReference>
<accession>A0A1F5L625</accession>
<feature type="domain" description="AB hydrolase-1" evidence="1">
    <location>
        <begin position="56"/>
        <end position="164"/>
    </location>
</feature>
<dbReference type="Pfam" id="PF12697">
    <property type="entry name" value="Abhydrolase_6"/>
    <property type="match status" value="1"/>
</dbReference>
<protein>
    <recommendedName>
        <fullName evidence="1">AB hydrolase-1 domain-containing protein</fullName>
    </recommendedName>
</protein>